<dbReference type="AlphaFoldDB" id="A0AAV4XV63"/>
<accession>A0AAV4XV63</accession>
<proteinExistence type="predicted"/>
<keyword evidence="2" id="KW-1185">Reference proteome</keyword>
<dbReference type="EMBL" id="BPLR01000999">
    <property type="protein sequence ID" value="GIY99055.1"/>
    <property type="molecule type" value="Genomic_DNA"/>
</dbReference>
<reference evidence="1 2" key="1">
    <citation type="submission" date="2021-06" db="EMBL/GenBank/DDBJ databases">
        <title>Caerostris extrusa draft genome.</title>
        <authorList>
            <person name="Kono N."/>
            <person name="Arakawa K."/>
        </authorList>
    </citation>
    <scope>NUCLEOTIDE SEQUENCE [LARGE SCALE GENOMIC DNA]</scope>
</reference>
<name>A0AAV4XV63_CAEEX</name>
<sequence>MGSDSAVLGYKQDDEEGTTLPRRLLGFPGSVAQVCGRRGRRYHSRRINAEIKLTSKIWIGNMDWASFYSSSPLLLHQDEPSSGLDSSGTLFLQISLTNGCVIRVNSVGLWRKSHTKCS</sequence>
<gene>
    <name evidence="1" type="ORF">CEXT_703031</name>
</gene>
<evidence type="ECO:0000313" key="1">
    <source>
        <dbReference type="EMBL" id="GIY99055.1"/>
    </source>
</evidence>
<comment type="caution">
    <text evidence="1">The sequence shown here is derived from an EMBL/GenBank/DDBJ whole genome shotgun (WGS) entry which is preliminary data.</text>
</comment>
<protein>
    <submittedName>
        <fullName evidence="1">Uncharacterized protein</fullName>
    </submittedName>
</protein>
<organism evidence="1 2">
    <name type="scientific">Caerostris extrusa</name>
    <name type="common">Bark spider</name>
    <name type="synonym">Caerostris bankana</name>
    <dbReference type="NCBI Taxonomy" id="172846"/>
    <lineage>
        <taxon>Eukaryota</taxon>
        <taxon>Metazoa</taxon>
        <taxon>Ecdysozoa</taxon>
        <taxon>Arthropoda</taxon>
        <taxon>Chelicerata</taxon>
        <taxon>Arachnida</taxon>
        <taxon>Araneae</taxon>
        <taxon>Araneomorphae</taxon>
        <taxon>Entelegynae</taxon>
        <taxon>Araneoidea</taxon>
        <taxon>Araneidae</taxon>
        <taxon>Caerostris</taxon>
    </lineage>
</organism>
<dbReference type="Proteomes" id="UP001054945">
    <property type="component" value="Unassembled WGS sequence"/>
</dbReference>
<evidence type="ECO:0000313" key="2">
    <source>
        <dbReference type="Proteomes" id="UP001054945"/>
    </source>
</evidence>